<dbReference type="GO" id="GO:0005975">
    <property type="term" value="P:carbohydrate metabolic process"/>
    <property type="evidence" value="ECO:0007669"/>
    <property type="project" value="InterPro"/>
</dbReference>
<dbReference type="InterPro" id="IPR001223">
    <property type="entry name" value="Glyco_hydro18_cat"/>
</dbReference>
<dbReference type="EC" id="3.2.1.14" evidence="2"/>
<dbReference type="GO" id="GO:0008061">
    <property type="term" value="F:chitin binding"/>
    <property type="evidence" value="ECO:0007669"/>
    <property type="project" value="InterPro"/>
</dbReference>
<evidence type="ECO:0000256" key="1">
    <source>
        <dbReference type="ARBA" id="ARBA00009121"/>
    </source>
</evidence>
<sequence length="840" mass="92370">MKINRLIQNERNAFELLIRFVKNKAMLKNKEASMKINKQSTKKGNKLTRTIAMTLVVGIATTTPISLAVNASEIINPSVVANQLATPTITPNEFELYTDSYIRGTFTGDVKRIRVFVEGENTGEYSGGTVSGGVFQFYARDKIRNTHDKVTVKAYNTAGQEVDSKVLTIKNADGTGSVAVNDFVLRQSRHVEGTYEGNVARVRLKVGTTEYAGGTVSEGKITFYALDKIKDTTEPVVLMGYDRRGNKITEQTVNVTELSGTITANEFELYTDSYVQGTFTGEVRSIKLIVEGESSVEHLGGTVSNGVFQFYAKDKIRNSFDKVTLKAYNAVGREVDSKDISIKNADGVGSLVTTDFALGQSRNVEATYQGNVSRVRLKVNNQEYTGGTVANGTATFYALDKIRNTTDKVTLIGLDRRGNKITEQAVKIVEGVANTAPTITGAIDKTIDKDTVFNPLEGVSATDKEDGDLTASIRVAGNVDTTKTGVYELTYSVKDSANEETKVTRKITVQDVVATDPAAEMVNPTDKVLVGYWHNWPAGKSDGYKQGSSAAMDLTEIRKEYNVIDVSFMKSADEGGIPTFAPYNMTDKEFRDQIGELNKDGRAVIMALGGADAHIELKKSDKDAFVAEIIRMVDVYGFDGLDIDLEQSAITAGENQSVIPEALREVKNHYKAQNKNFLITMAPEFPYLKPGAAYEAYIKGLDGYYDWINPQLYNQSGDGLWVDELNLWLTQSNDDLKAKFLYYMADSFSKGTRGFLHIPADKLVLGIPANNDAAATGYVINPLDVKTAMDQLEAEGQPIKGLMTWSVNWDAGTDKDGKAYDWEFVNRYAPMLFNETKAMK</sequence>
<dbReference type="InterPro" id="IPR001579">
    <property type="entry name" value="Glyco_hydro_18_chit_AS"/>
</dbReference>
<protein>
    <recommendedName>
        <fullName evidence="2">chitinase</fullName>
        <ecNumber evidence="2">3.2.1.14</ecNumber>
    </recommendedName>
</protein>
<dbReference type="Gene3D" id="2.60.40.10">
    <property type="entry name" value="Immunoglobulins"/>
    <property type="match status" value="1"/>
</dbReference>
<dbReference type="InterPro" id="IPR050542">
    <property type="entry name" value="Glycosyl_Hydrlase18_Chitinase"/>
</dbReference>
<dbReference type="PANTHER" id="PTHR45708">
    <property type="entry name" value="ENDOCHITINASE"/>
    <property type="match status" value="1"/>
</dbReference>
<name>A0A099WCP8_9LIST</name>
<evidence type="ECO:0000259" key="6">
    <source>
        <dbReference type="PROSITE" id="PS51910"/>
    </source>
</evidence>
<proteinExistence type="inferred from homology"/>
<dbReference type="SUPFAM" id="SSF51445">
    <property type="entry name" value="(Trans)glycosidases"/>
    <property type="match status" value="1"/>
</dbReference>
<dbReference type="Pfam" id="PF00704">
    <property type="entry name" value="Glyco_hydro_18"/>
    <property type="match status" value="1"/>
</dbReference>
<dbReference type="Pfam" id="PF16403">
    <property type="entry name" value="Bact_surface_Ig-like"/>
    <property type="match status" value="1"/>
</dbReference>
<dbReference type="Pfam" id="PF20622">
    <property type="entry name" value="Big_15"/>
    <property type="match status" value="4"/>
</dbReference>
<evidence type="ECO:0000256" key="5">
    <source>
        <dbReference type="RuleBase" id="RU000489"/>
    </source>
</evidence>
<dbReference type="eggNOG" id="COG3469">
    <property type="taxonomic scope" value="Bacteria"/>
</dbReference>
<dbReference type="Gene3D" id="3.20.20.80">
    <property type="entry name" value="Glycosidases"/>
    <property type="match status" value="1"/>
</dbReference>
<dbReference type="InterPro" id="IPR011583">
    <property type="entry name" value="Chitinase_II/V-like_cat"/>
</dbReference>
<dbReference type="STRING" id="1552123.EP57_02720"/>
<comment type="caution">
    <text evidence="7">The sequence shown here is derived from an EMBL/GenBank/DDBJ whole genome shotgun (WGS) entry which is preliminary data.</text>
</comment>
<evidence type="ECO:0000313" key="8">
    <source>
        <dbReference type="Proteomes" id="UP000029844"/>
    </source>
</evidence>
<evidence type="ECO:0000256" key="4">
    <source>
        <dbReference type="ARBA" id="ARBA00023295"/>
    </source>
</evidence>
<dbReference type="Proteomes" id="UP000029844">
    <property type="component" value="Unassembled WGS sequence"/>
</dbReference>
<dbReference type="InterPro" id="IPR032179">
    <property type="entry name" value="Cry22Aa_Ig-like"/>
</dbReference>
<feature type="domain" description="GH18" evidence="6">
    <location>
        <begin position="527"/>
        <end position="835"/>
    </location>
</feature>
<dbReference type="EMBL" id="JNFA01000005">
    <property type="protein sequence ID" value="KGL43509.1"/>
    <property type="molecule type" value="Genomic_DNA"/>
</dbReference>
<gene>
    <name evidence="7" type="ORF">EP57_02720</name>
</gene>
<dbReference type="SMART" id="SM00636">
    <property type="entry name" value="Glyco_18"/>
    <property type="match status" value="1"/>
</dbReference>
<evidence type="ECO:0000256" key="3">
    <source>
        <dbReference type="ARBA" id="ARBA00022801"/>
    </source>
</evidence>
<comment type="similarity">
    <text evidence="1">Belongs to the glycosyl hydrolase 18 family. Chitinase class II subfamily.</text>
</comment>
<reference evidence="7 8" key="1">
    <citation type="submission" date="2014-05" db="EMBL/GenBank/DDBJ databases">
        <title>Novel Listeriaceae from food processing environments.</title>
        <authorList>
            <person name="den Bakker H.C."/>
        </authorList>
    </citation>
    <scope>NUCLEOTIDE SEQUENCE [LARGE SCALE GENOMIC DNA]</scope>
    <source>
        <strain evidence="7 8">FSL A5-0281</strain>
    </source>
</reference>
<keyword evidence="8" id="KW-1185">Reference proteome</keyword>
<dbReference type="InterPro" id="IPR013783">
    <property type="entry name" value="Ig-like_fold"/>
</dbReference>
<dbReference type="InterPro" id="IPR017853">
    <property type="entry name" value="GH"/>
</dbReference>
<evidence type="ECO:0000256" key="2">
    <source>
        <dbReference type="ARBA" id="ARBA00012729"/>
    </source>
</evidence>
<dbReference type="PANTHER" id="PTHR45708:SF49">
    <property type="entry name" value="ENDOCHITINASE"/>
    <property type="match status" value="1"/>
</dbReference>
<dbReference type="CDD" id="cd02871">
    <property type="entry name" value="GH18_chitinase_D-like"/>
    <property type="match status" value="1"/>
</dbReference>
<dbReference type="AlphaFoldDB" id="A0A099WCP8"/>
<dbReference type="PROSITE" id="PS01095">
    <property type="entry name" value="GH18_1"/>
    <property type="match status" value="1"/>
</dbReference>
<dbReference type="eggNOG" id="COG3979">
    <property type="taxonomic scope" value="Bacteria"/>
</dbReference>
<dbReference type="PROSITE" id="PS51910">
    <property type="entry name" value="GH18_2"/>
    <property type="match status" value="1"/>
</dbReference>
<keyword evidence="4 5" id="KW-0326">Glycosidase</keyword>
<evidence type="ECO:0000313" key="7">
    <source>
        <dbReference type="EMBL" id="KGL43509.1"/>
    </source>
</evidence>
<keyword evidence="3 5" id="KW-0378">Hydrolase</keyword>
<accession>A0A099WCP8</accession>
<dbReference type="GO" id="GO:0008843">
    <property type="term" value="F:endochitinase activity"/>
    <property type="evidence" value="ECO:0007669"/>
    <property type="project" value="UniProtKB-EC"/>
</dbReference>
<dbReference type="InterPro" id="IPR046746">
    <property type="entry name" value="Big_15"/>
</dbReference>
<organism evidence="7 8">
    <name type="scientific">Listeria booriae</name>
    <dbReference type="NCBI Taxonomy" id="1552123"/>
    <lineage>
        <taxon>Bacteria</taxon>
        <taxon>Bacillati</taxon>
        <taxon>Bacillota</taxon>
        <taxon>Bacilli</taxon>
        <taxon>Bacillales</taxon>
        <taxon>Listeriaceae</taxon>
        <taxon>Listeria</taxon>
    </lineage>
</organism>